<dbReference type="InterPro" id="IPR000286">
    <property type="entry name" value="HDACs"/>
</dbReference>
<dbReference type="InterPro" id="IPR023696">
    <property type="entry name" value="Ureohydrolase_dom_sf"/>
</dbReference>
<dbReference type="SUPFAM" id="SSF52768">
    <property type="entry name" value="Arginase/deacetylase"/>
    <property type="match status" value="1"/>
</dbReference>
<dbReference type="CDD" id="cd11599">
    <property type="entry name" value="HDAC_classII_2"/>
    <property type="match status" value="1"/>
</dbReference>
<evidence type="ECO:0000313" key="3">
    <source>
        <dbReference type="EMBL" id="MFC3033171.1"/>
    </source>
</evidence>
<dbReference type="Pfam" id="PF00850">
    <property type="entry name" value="Hist_deacetyl"/>
    <property type="match status" value="1"/>
</dbReference>
<gene>
    <name evidence="3" type="ORF">ACFOEE_11630</name>
</gene>
<comment type="caution">
    <text evidence="3">The sequence shown here is derived from an EMBL/GenBank/DDBJ whole genome shotgun (WGS) entry which is preliminary data.</text>
</comment>
<accession>A0ABV7CKS1</accession>
<dbReference type="Proteomes" id="UP001595453">
    <property type="component" value="Unassembled WGS sequence"/>
</dbReference>
<dbReference type="PANTHER" id="PTHR10625">
    <property type="entry name" value="HISTONE DEACETYLASE HDAC1-RELATED"/>
    <property type="match status" value="1"/>
</dbReference>
<dbReference type="PANTHER" id="PTHR10625:SF10">
    <property type="entry name" value="HISTONE DEACETYLASE HDAC1"/>
    <property type="match status" value="1"/>
</dbReference>
<dbReference type="InterPro" id="IPR037138">
    <property type="entry name" value="His_deacetylse_dom_sf"/>
</dbReference>
<comment type="similarity">
    <text evidence="1">Belongs to the histone deacetylase family.</text>
</comment>
<protein>
    <submittedName>
        <fullName evidence="3">Histone deacetylase family protein</fullName>
    </submittedName>
</protein>
<name>A0ABV7CKS1_9GAMM</name>
<dbReference type="Gene3D" id="3.40.800.20">
    <property type="entry name" value="Histone deacetylase domain"/>
    <property type="match status" value="1"/>
</dbReference>
<keyword evidence="4" id="KW-1185">Reference proteome</keyword>
<proteinExistence type="inferred from homology"/>
<feature type="domain" description="Histone deacetylase" evidence="2">
    <location>
        <begin position="20"/>
        <end position="302"/>
    </location>
</feature>
<dbReference type="InterPro" id="IPR023801">
    <property type="entry name" value="His_deacetylse_dom"/>
</dbReference>
<evidence type="ECO:0000313" key="4">
    <source>
        <dbReference type="Proteomes" id="UP001595453"/>
    </source>
</evidence>
<dbReference type="EMBL" id="JBHRSD010000017">
    <property type="protein sequence ID" value="MFC3033171.1"/>
    <property type="molecule type" value="Genomic_DNA"/>
</dbReference>
<organism evidence="3 4">
    <name type="scientific">Pseudoalteromonas fenneropenaei</name>
    <dbReference type="NCBI Taxonomy" id="1737459"/>
    <lineage>
        <taxon>Bacteria</taxon>
        <taxon>Pseudomonadati</taxon>
        <taxon>Pseudomonadota</taxon>
        <taxon>Gammaproteobacteria</taxon>
        <taxon>Alteromonadales</taxon>
        <taxon>Pseudoalteromonadaceae</taxon>
        <taxon>Pseudoalteromonas</taxon>
    </lineage>
</organism>
<evidence type="ECO:0000256" key="1">
    <source>
        <dbReference type="ARBA" id="ARBA00005947"/>
    </source>
</evidence>
<sequence>MRTAIITHPLCRRHKMIAEHPECPERLDAISDRLLASGLDLMLIHKSSPKASDDDIALVHTRAMIAKVHAAIPSEGLTSLDGDTWLCPDSYKAIERAVGAGLMAVDDVLAGEYDAAFCAVRPPGHHANQHTSSGFCVYNNLAIAVRYAQQKGVKRIAILDIDVHHGNGTQDIFMDDENILFCSLFQYPFYPHCEVVNNDHIVNSPLAINSNGQDLRGVFEQYWLPKLQAQQPELIFISAGFDAHLEDDMASLALVEADYAWFTEQVVAVAEQCHSKGIISFLEGGYELSSLGRSVAAHLRALLGSE</sequence>
<reference evidence="4" key="1">
    <citation type="journal article" date="2019" name="Int. J. Syst. Evol. Microbiol.">
        <title>The Global Catalogue of Microorganisms (GCM) 10K type strain sequencing project: providing services to taxonomists for standard genome sequencing and annotation.</title>
        <authorList>
            <consortium name="The Broad Institute Genomics Platform"/>
            <consortium name="The Broad Institute Genome Sequencing Center for Infectious Disease"/>
            <person name="Wu L."/>
            <person name="Ma J."/>
        </authorList>
    </citation>
    <scope>NUCLEOTIDE SEQUENCE [LARGE SCALE GENOMIC DNA]</scope>
    <source>
        <strain evidence="4">KCTC 42730</strain>
    </source>
</reference>
<dbReference type="PRINTS" id="PR01270">
    <property type="entry name" value="HDASUPER"/>
</dbReference>
<evidence type="ECO:0000259" key="2">
    <source>
        <dbReference type="Pfam" id="PF00850"/>
    </source>
</evidence>
<dbReference type="RefSeq" id="WP_377124367.1">
    <property type="nucleotide sequence ID" value="NZ_JBHRSD010000017.1"/>
</dbReference>